<dbReference type="GO" id="GO:0004553">
    <property type="term" value="F:hydrolase activity, hydrolyzing O-glycosyl compounds"/>
    <property type="evidence" value="ECO:0007669"/>
    <property type="project" value="UniProtKB-ARBA"/>
</dbReference>
<feature type="chain" id="PRO_5024382526" description="T9SS C-terminal target domain-containing protein" evidence="2">
    <location>
        <begin position="23"/>
        <end position="949"/>
    </location>
</feature>
<keyword evidence="2" id="KW-0732">Signal</keyword>
<dbReference type="Gene3D" id="1.20.1270.90">
    <property type="entry name" value="AF1782-like"/>
    <property type="match status" value="1"/>
</dbReference>
<feature type="coiled-coil region" evidence="1">
    <location>
        <begin position="304"/>
        <end position="331"/>
    </location>
</feature>
<feature type="signal peptide" evidence="2">
    <location>
        <begin position="1"/>
        <end position="22"/>
    </location>
</feature>
<dbReference type="SUPFAM" id="SSF49899">
    <property type="entry name" value="Concanavalin A-like lectins/glucanases"/>
    <property type="match status" value="1"/>
</dbReference>
<evidence type="ECO:0000256" key="1">
    <source>
        <dbReference type="SAM" id="Coils"/>
    </source>
</evidence>
<organism evidence="3 4">
    <name type="scientific">Candidatus Ordinivivax streblomastigis</name>
    <dbReference type="NCBI Taxonomy" id="2540710"/>
    <lineage>
        <taxon>Bacteria</taxon>
        <taxon>Pseudomonadati</taxon>
        <taxon>Bacteroidota</taxon>
        <taxon>Bacteroidia</taxon>
        <taxon>Bacteroidales</taxon>
        <taxon>Candidatus Ordinivivax</taxon>
    </lineage>
</organism>
<dbReference type="InterPro" id="IPR013320">
    <property type="entry name" value="ConA-like_dom_sf"/>
</dbReference>
<reference evidence="3 4" key="1">
    <citation type="submission" date="2019-03" db="EMBL/GenBank/DDBJ databases">
        <title>Single cell metagenomics reveals metabolic interactions within the superorganism composed of flagellate Streblomastix strix and complex community of Bacteroidetes bacteria on its surface.</title>
        <authorList>
            <person name="Treitli S.C."/>
            <person name="Kolisko M."/>
            <person name="Husnik F."/>
            <person name="Keeling P."/>
            <person name="Hampl V."/>
        </authorList>
    </citation>
    <scope>NUCLEOTIDE SEQUENCE [LARGE SCALE GENOMIC DNA]</scope>
    <source>
        <strain evidence="3">St1</strain>
    </source>
</reference>
<evidence type="ECO:0000313" key="3">
    <source>
        <dbReference type="EMBL" id="KAA6302762.1"/>
    </source>
</evidence>
<dbReference type="InterPro" id="IPR026444">
    <property type="entry name" value="Secre_tail"/>
</dbReference>
<sequence>MKKHYFLGIVLMILASISTGKAQTYSLNELSENDFEAGGGTYWSFEKYDVATGVYSPFTTYGDSGRVNYFDRYNPERYASYPIMSNPEVLSDPYPIKRNSWFNDKNEYLYVGRDYPEGTANVDLEYWTTIPATLNGYEVYSAPAAAGGAFRNSAITFAVPATGYYKIDMSVLREDNIRVEPMNIIQRYRYGGETTVPDVSRINHGFSYGAGGTTAEDPTIVIPLAPENPAVGLVRYAAQTVTSNFFYIYAKAGDKISFETDARNVYMNNNVRDVWARTKWTNLALSVVEETTAKADLAKFVDPYSEDQAAFEELNALLEQAEELIGNHNSNLYPLSAKNALETVYVAIDNAYSSIHAMEISGFVERLQTAINNYLASAYGLKVRYIFDNVTGTSVPDASGSNNNGTIHNQASILKLGKYNVLNLGTGTGYLDMGTSVGNVVPNMGNYTVSAYYRVDDTEALSGNGHFLWTFSTQAANSATAGQYMYYRVPNQKAVIASAGWNSEKPVGGTTTAAKGSWQHIVYRQEGTTATLYVNGVAIATADEIPQPLGLVTTPTLCNWIGRPAFSSDNYLKNTFVYDFRLYNQAVPVDSITKWATLVPELDHETLYGEVGSFTELTSLINQYLSFLSSVAIGDGVGQYPEGAKYDLEDAIAIAQIFLNAGQGSQFLIDEKVKALKTAYDTFCATVGFALVYPASAGETQYPFESGLYYIEVGNYYLTVPETGTTNTYMELRPYILNEEKNKNNQVWNIQYNPIYSDLTLDPQRALYSFVSDKTIWTAEDGDGKWHMDEVGRMKEGNTVVTQSETGSNWDWREHRIYFNGTAYSLVNNHNNNALVFANATENEKAQSLATKKFNFIFRTIDDVVANPNQSNAIKNPAVSNQAKIWSANQEIIVSQTAKGDKITIYDISGRMIKTVAANAVENRIGITSGLYIVRVSGQTSVVAKVIVR</sequence>
<dbReference type="GO" id="GO:0005975">
    <property type="term" value="P:carbohydrate metabolic process"/>
    <property type="evidence" value="ECO:0007669"/>
    <property type="project" value="UniProtKB-ARBA"/>
</dbReference>
<dbReference type="EMBL" id="SNRX01000005">
    <property type="protein sequence ID" value="KAA6302762.1"/>
    <property type="molecule type" value="Genomic_DNA"/>
</dbReference>
<comment type="caution">
    <text evidence="3">The sequence shown here is derived from an EMBL/GenBank/DDBJ whole genome shotgun (WGS) entry which is preliminary data.</text>
</comment>
<keyword evidence="1" id="KW-0175">Coiled coil</keyword>
<dbReference type="Proteomes" id="UP000324575">
    <property type="component" value="Unassembled WGS sequence"/>
</dbReference>
<accession>A0A5M8P342</accession>
<name>A0A5M8P342_9BACT</name>
<dbReference type="Gene3D" id="2.60.120.200">
    <property type="match status" value="1"/>
</dbReference>
<protein>
    <recommendedName>
        <fullName evidence="5">T9SS C-terminal target domain-containing protein</fullName>
    </recommendedName>
</protein>
<proteinExistence type="predicted"/>
<evidence type="ECO:0008006" key="5">
    <source>
        <dbReference type="Google" id="ProtNLM"/>
    </source>
</evidence>
<evidence type="ECO:0000256" key="2">
    <source>
        <dbReference type="SAM" id="SignalP"/>
    </source>
</evidence>
<evidence type="ECO:0000313" key="4">
    <source>
        <dbReference type="Proteomes" id="UP000324575"/>
    </source>
</evidence>
<dbReference type="NCBIfam" id="TIGR04183">
    <property type="entry name" value="Por_Secre_tail"/>
    <property type="match status" value="1"/>
</dbReference>
<dbReference type="AlphaFoldDB" id="A0A5M8P342"/>
<gene>
    <name evidence="3" type="ORF">EZS26_000932</name>
</gene>
<dbReference type="Pfam" id="PF13385">
    <property type="entry name" value="Laminin_G_3"/>
    <property type="match status" value="1"/>
</dbReference>